<dbReference type="Pfam" id="PF01613">
    <property type="entry name" value="Flavin_Reduct"/>
    <property type="match status" value="1"/>
</dbReference>
<feature type="region of interest" description="Disordered" evidence="2">
    <location>
        <begin position="1"/>
        <end position="22"/>
    </location>
</feature>
<evidence type="ECO:0000313" key="4">
    <source>
        <dbReference type="EMBL" id="GAA2360805.1"/>
    </source>
</evidence>
<organism evidence="4 5">
    <name type="scientific">Saccharopolyspora halophila</name>
    <dbReference type="NCBI Taxonomy" id="405551"/>
    <lineage>
        <taxon>Bacteria</taxon>
        <taxon>Bacillati</taxon>
        <taxon>Actinomycetota</taxon>
        <taxon>Actinomycetes</taxon>
        <taxon>Pseudonocardiales</taxon>
        <taxon>Pseudonocardiaceae</taxon>
        <taxon>Saccharopolyspora</taxon>
    </lineage>
</organism>
<dbReference type="Gene3D" id="2.30.110.10">
    <property type="entry name" value="Electron Transport, Fmn-binding Protein, Chain A"/>
    <property type="match status" value="1"/>
</dbReference>
<reference evidence="4 5" key="1">
    <citation type="journal article" date="2019" name="Int. J. Syst. Evol. Microbiol.">
        <title>The Global Catalogue of Microorganisms (GCM) 10K type strain sequencing project: providing services to taxonomists for standard genome sequencing and annotation.</title>
        <authorList>
            <consortium name="The Broad Institute Genomics Platform"/>
            <consortium name="The Broad Institute Genome Sequencing Center for Infectious Disease"/>
            <person name="Wu L."/>
            <person name="Ma J."/>
        </authorList>
    </citation>
    <scope>NUCLEOTIDE SEQUENCE [LARGE SCALE GENOMIC DNA]</scope>
    <source>
        <strain evidence="4 5">JCM 16221</strain>
    </source>
</reference>
<gene>
    <name evidence="4" type="ORF">GCM10009854_44990</name>
</gene>
<dbReference type="SUPFAM" id="SSF50475">
    <property type="entry name" value="FMN-binding split barrel"/>
    <property type="match status" value="1"/>
</dbReference>
<protein>
    <recommendedName>
        <fullName evidence="3">Flavin reductase like domain-containing protein</fullName>
    </recommendedName>
</protein>
<evidence type="ECO:0000313" key="5">
    <source>
        <dbReference type="Proteomes" id="UP001501218"/>
    </source>
</evidence>
<sequence>MTAPSTNHDARATTDTSPPRPLTQVLRGCLGRFATGVVVVTFDGLDHGTTKRHGLTVNSFTSVSLDPPLVLVAIQRSVRAHALLAGRPFTVNVLGAEQRDLAMHFAGKPNAEPEWVEGAHAPRLSGPASWFECTPWAEHDGGDHTLFLGRVEDFDYRRGDCLGFVDGGFITIPEPAGGRE</sequence>
<dbReference type="Proteomes" id="UP001501218">
    <property type="component" value="Unassembled WGS sequence"/>
</dbReference>
<feature type="domain" description="Flavin reductase like" evidence="3">
    <location>
        <begin position="30"/>
        <end position="171"/>
    </location>
</feature>
<evidence type="ECO:0000256" key="1">
    <source>
        <dbReference type="ARBA" id="ARBA00023002"/>
    </source>
</evidence>
<keyword evidence="5" id="KW-1185">Reference proteome</keyword>
<accession>A0ABN3GVI6</accession>
<comment type="caution">
    <text evidence="4">The sequence shown here is derived from an EMBL/GenBank/DDBJ whole genome shotgun (WGS) entry which is preliminary data.</text>
</comment>
<name>A0ABN3GVI6_9PSEU</name>
<feature type="compositionally biased region" description="Polar residues" evidence="2">
    <location>
        <begin position="1"/>
        <end position="17"/>
    </location>
</feature>
<dbReference type="EMBL" id="BAAARA010000021">
    <property type="protein sequence ID" value="GAA2360805.1"/>
    <property type="molecule type" value="Genomic_DNA"/>
</dbReference>
<dbReference type="PANTHER" id="PTHR30466">
    <property type="entry name" value="FLAVIN REDUCTASE"/>
    <property type="match status" value="1"/>
</dbReference>
<evidence type="ECO:0000256" key="2">
    <source>
        <dbReference type="SAM" id="MobiDB-lite"/>
    </source>
</evidence>
<evidence type="ECO:0000259" key="3">
    <source>
        <dbReference type="SMART" id="SM00903"/>
    </source>
</evidence>
<dbReference type="SMART" id="SM00903">
    <property type="entry name" value="Flavin_Reduct"/>
    <property type="match status" value="1"/>
</dbReference>
<dbReference type="RefSeq" id="WP_344136521.1">
    <property type="nucleotide sequence ID" value="NZ_BAAARA010000021.1"/>
</dbReference>
<dbReference type="InterPro" id="IPR050268">
    <property type="entry name" value="NADH-dep_flavin_reductase"/>
</dbReference>
<keyword evidence="1" id="KW-0560">Oxidoreductase</keyword>
<dbReference type="InterPro" id="IPR012349">
    <property type="entry name" value="Split_barrel_FMN-bd"/>
</dbReference>
<dbReference type="InterPro" id="IPR002563">
    <property type="entry name" value="Flavin_Rdtase-like_dom"/>
</dbReference>
<proteinExistence type="predicted"/>
<dbReference type="PANTHER" id="PTHR30466:SF1">
    <property type="entry name" value="FMN REDUCTASE (NADH) RUTF"/>
    <property type="match status" value="1"/>
</dbReference>